<dbReference type="SUPFAM" id="SSF46785">
    <property type="entry name" value="Winged helix' DNA-binding domain"/>
    <property type="match status" value="1"/>
</dbReference>
<dbReference type="GO" id="GO:0003700">
    <property type="term" value="F:DNA-binding transcription factor activity"/>
    <property type="evidence" value="ECO:0007669"/>
    <property type="project" value="InterPro"/>
</dbReference>
<keyword evidence="1" id="KW-0805">Transcription regulation</keyword>
<dbReference type="InterPro" id="IPR000524">
    <property type="entry name" value="Tscrpt_reg_HTH_GntR"/>
</dbReference>
<dbReference type="PANTHER" id="PTHR43537:SF24">
    <property type="entry name" value="GLUCONATE OPERON TRANSCRIPTIONAL REPRESSOR"/>
    <property type="match status" value="1"/>
</dbReference>
<dbReference type="SMART" id="SM00345">
    <property type="entry name" value="HTH_GNTR"/>
    <property type="match status" value="1"/>
</dbReference>
<organism evidence="5">
    <name type="scientific">Rhizobium rhizogenes</name>
    <name type="common">Agrobacterium rhizogenes</name>
    <dbReference type="NCBI Taxonomy" id="359"/>
    <lineage>
        <taxon>Bacteria</taxon>
        <taxon>Pseudomonadati</taxon>
        <taxon>Pseudomonadota</taxon>
        <taxon>Alphaproteobacteria</taxon>
        <taxon>Hyphomicrobiales</taxon>
        <taxon>Rhizobiaceae</taxon>
        <taxon>Rhizobium/Agrobacterium group</taxon>
        <taxon>Rhizobium</taxon>
    </lineage>
</organism>
<dbReference type="Pfam" id="PF07729">
    <property type="entry name" value="FCD"/>
    <property type="match status" value="1"/>
</dbReference>
<evidence type="ECO:0000256" key="1">
    <source>
        <dbReference type="ARBA" id="ARBA00023015"/>
    </source>
</evidence>
<keyword evidence="3" id="KW-0804">Transcription</keyword>
<geneLocation type="plasmid" evidence="5">
    <name>pRi_1724</name>
</geneLocation>
<proteinExistence type="predicted"/>
<dbReference type="PANTHER" id="PTHR43537">
    <property type="entry name" value="TRANSCRIPTIONAL REGULATOR, GNTR FAMILY"/>
    <property type="match status" value="1"/>
</dbReference>
<dbReference type="SUPFAM" id="SSF48008">
    <property type="entry name" value="GntR ligand-binding domain-like"/>
    <property type="match status" value="1"/>
</dbReference>
<dbReference type="InterPro" id="IPR008920">
    <property type="entry name" value="TF_FadR/GntR_C"/>
</dbReference>
<evidence type="ECO:0000256" key="3">
    <source>
        <dbReference type="ARBA" id="ARBA00023163"/>
    </source>
</evidence>
<keyword evidence="2" id="KW-0238">DNA-binding</keyword>
<dbReference type="Gene3D" id="1.20.120.530">
    <property type="entry name" value="GntR ligand-binding domain-like"/>
    <property type="match status" value="1"/>
</dbReference>
<dbReference type="InterPro" id="IPR011711">
    <property type="entry name" value="GntR_C"/>
</dbReference>
<keyword evidence="5" id="KW-0614">Plasmid</keyword>
<dbReference type="Pfam" id="PF00392">
    <property type="entry name" value="GntR"/>
    <property type="match status" value="1"/>
</dbReference>
<evidence type="ECO:0000259" key="4">
    <source>
        <dbReference type="PROSITE" id="PS50949"/>
    </source>
</evidence>
<dbReference type="Gene3D" id="1.10.10.10">
    <property type="entry name" value="Winged helix-like DNA-binding domain superfamily/Winged helix DNA-binding domain"/>
    <property type="match status" value="1"/>
</dbReference>
<accession>A0A2Z2PMS4</accession>
<feature type="domain" description="HTH gntR-type" evidence="4">
    <location>
        <begin position="26"/>
        <end position="93"/>
    </location>
</feature>
<dbReference type="InterPro" id="IPR036388">
    <property type="entry name" value="WH-like_DNA-bd_sf"/>
</dbReference>
<name>A0A2Z2PMS4_RHIRH</name>
<dbReference type="GO" id="GO:0003677">
    <property type="term" value="F:DNA binding"/>
    <property type="evidence" value="ECO:0007669"/>
    <property type="project" value="UniProtKB-KW"/>
</dbReference>
<dbReference type="AlphaFoldDB" id="A0A2Z2PMS4"/>
<dbReference type="PROSITE" id="PS50949">
    <property type="entry name" value="HTH_GNTR"/>
    <property type="match status" value="1"/>
</dbReference>
<dbReference type="EMBL" id="KY000038">
    <property type="protein sequence ID" value="ASK42912.1"/>
    <property type="molecule type" value="Genomic_DNA"/>
</dbReference>
<reference evidence="5" key="1">
    <citation type="submission" date="2016-10" db="EMBL/GenBank/DDBJ databases">
        <title>Agrobacterium Ti plasmids: Classification based on T-DNA and Vir regions organization.</title>
        <authorList>
            <person name="Nabi N."/>
            <person name="Vial L."/>
            <person name="Ben Hafsa A."/>
            <person name="Chapulliot D."/>
            <person name="Berard A."/>
            <person name="Chauveau A."/>
            <person name="Le Paslier M.-C."/>
            <person name="Harzallah Skhiri F."/>
            <person name="Brunel D."/>
            <person name="Nesme X."/>
            <person name="Chaouachi M."/>
        </authorList>
    </citation>
    <scope>NUCLEOTIDE SEQUENCE</scope>
    <source>
        <strain evidence="5">1724</strain>
        <plasmid evidence="5">pRi_1724</plasmid>
    </source>
</reference>
<protein>
    <recommendedName>
        <fullName evidence="4">HTH gntR-type domain-containing protein</fullName>
    </recommendedName>
</protein>
<evidence type="ECO:0000313" key="5">
    <source>
        <dbReference type="EMBL" id="ASK42912.1"/>
    </source>
</evidence>
<dbReference type="InterPro" id="IPR036390">
    <property type="entry name" value="WH_DNA-bd_sf"/>
</dbReference>
<sequence>MRYWINYDEQAIQTMRSVKLNSENTGAGTKDLALQIERDINIGRVSPGSWLKQIDLEKTYGVSRLSVRQALERLAERGHVELFPNRGYRVKEFDLQRFNNIINIRAVLEVAAVEMVVGTIDAKSLTELRSLADQFKAAVTTGTSADQETANRAFHQELLRTCSNRDIVELIFDLRDRIPVAVQREKNNAPMLHRSAEEHFEMITLLEKGDRSGLAALVRRHALGSLLPHGS</sequence>
<evidence type="ECO:0000256" key="2">
    <source>
        <dbReference type="ARBA" id="ARBA00023125"/>
    </source>
</evidence>
<dbReference type="SMART" id="SM00895">
    <property type="entry name" value="FCD"/>
    <property type="match status" value="1"/>
</dbReference>